<evidence type="ECO:0000256" key="1">
    <source>
        <dbReference type="ARBA" id="ARBA00004479"/>
    </source>
</evidence>
<reference evidence="15 16" key="1">
    <citation type="journal article" date="2023" name="G3 (Bethesda)">
        <title>A chromosome-length genome assembly and annotation of blackberry (Rubus argutus, cv. 'Hillquist').</title>
        <authorList>
            <person name="Bruna T."/>
            <person name="Aryal R."/>
            <person name="Dudchenko O."/>
            <person name="Sargent D.J."/>
            <person name="Mead D."/>
            <person name="Buti M."/>
            <person name="Cavallini A."/>
            <person name="Hytonen T."/>
            <person name="Andres J."/>
            <person name="Pham M."/>
            <person name="Weisz D."/>
            <person name="Mascagni F."/>
            <person name="Usai G."/>
            <person name="Natali L."/>
            <person name="Bassil N."/>
            <person name="Fernandez G.E."/>
            <person name="Lomsadze A."/>
            <person name="Armour M."/>
            <person name="Olukolu B."/>
            <person name="Poorten T."/>
            <person name="Britton C."/>
            <person name="Davik J."/>
            <person name="Ashrafi H."/>
            <person name="Aiden E.L."/>
            <person name="Borodovsky M."/>
            <person name="Worthington M."/>
        </authorList>
    </citation>
    <scope>NUCLEOTIDE SEQUENCE [LARGE SCALE GENOMIC DNA]</scope>
    <source>
        <strain evidence="15">PI 553951</strain>
    </source>
</reference>
<evidence type="ECO:0000256" key="12">
    <source>
        <dbReference type="ARBA" id="ARBA00023180"/>
    </source>
</evidence>
<keyword evidence="4 13" id="KW-0812">Transmembrane</keyword>
<evidence type="ECO:0000256" key="4">
    <source>
        <dbReference type="ARBA" id="ARBA00022692"/>
    </source>
</evidence>
<dbReference type="PANTHER" id="PTHR48006:SF92">
    <property type="entry name" value="LRR RECEPTOR-LIKE SERINE_THREONINE-PROTEIN KINASE GSO1"/>
    <property type="match status" value="1"/>
</dbReference>
<evidence type="ECO:0000256" key="9">
    <source>
        <dbReference type="ARBA" id="ARBA00022989"/>
    </source>
</evidence>
<keyword evidence="8" id="KW-0067">ATP-binding</keyword>
<dbReference type="EMBL" id="JBEDUW010000002">
    <property type="protein sequence ID" value="KAK9943445.1"/>
    <property type="molecule type" value="Genomic_DNA"/>
</dbReference>
<keyword evidence="9 13" id="KW-1133">Transmembrane helix</keyword>
<feature type="domain" description="Protein kinase" evidence="14">
    <location>
        <begin position="112"/>
        <end position="388"/>
    </location>
</feature>
<feature type="transmembrane region" description="Helical" evidence="13">
    <location>
        <begin position="39"/>
        <end position="61"/>
    </location>
</feature>
<sequence length="388" mass="42118">MLTGVIPHFNTWVVVNTSGNSGLINITTSPSGKREKSKALPIVLAIVAAAFAVGAITTLVISLSRHKDRVNDQQVDSGEDLPLPEVLQSGLLTANAIHRSNIDFTTTMEVVSDPSNIELKTRFSTYYKATMPSGSSYFVKKLNWSDKIFQLGSHDRFANDLEIYGKLSNSNVMTPLAYVLTVDSAYLFYEFAPKGTLFDALHCSSDNAMDWASRYCTAVGVAQGLAFLHGCNSGPILLLDLSSRSILLKSHKEPLIGDAELCKVIDPSKSTGSLSTVAGSVGYIPPEYAYTMRVTMAGNIYSFGVILLELLTGRPAVSEGIELAKWVLSNSGQQDKWDHILDFTISRTSNAIRSQMLAVLKVALGCVSVSPEARPRMKSVVRMLLNAK</sequence>
<dbReference type="InterPro" id="IPR011009">
    <property type="entry name" value="Kinase-like_dom_sf"/>
</dbReference>
<gene>
    <name evidence="15" type="ORF">M0R45_009052</name>
</gene>
<keyword evidence="11" id="KW-0675">Receptor</keyword>
<accession>A0AAW1Y330</accession>
<dbReference type="SUPFAM" id="SSF56112">
    <property type="entry name" value="Protein kinase-like (PK-like)"/>
    <property type="match status" value="1"/>
</dbReference>
<dbReference type="FunFam" id="3.30.200.20:FF:000454">
    <property type="entry name" value="Leucine-rich repeat receptor-like tyrosine-protein kinase PXC3"/>
    <property type="match status" value="1"/>
</dbReference>
<dbReference type="Proteomes" id="UP001457282">
    <property type="component" value="Unassembled WGS sequence"/>
</dbReference>
<dbReference type="GO" id="GO:0004672">
    <property type="term" value="F:protein kinase activity"/>
    <property type="evidence" value="ECO:0007669"/>
    <property type="project" value="InterPro"/>
</dbReference>
<dbReference type="Gene3D" id="1.10.510.10">
    <property type="entry name" value="Transferase(Phosphotransferase) domain 1"/>
    <property type="match status" value="1"/>
</dbReference>
<evidence type="ECO:0000256" key="7">
    <source>
        <dbReference type="ARBA" id="ARBA00022741"/>
    </source>
</evidence>
<evidence type="ECO:0000313" key="15">
    <source>
        <dbReference type="EMBL" id="KAK9943445.1"/>
    </source>
</evidence>
<keyword evidence="2" id="KW-0433">Leucine-rich repeat</keyword>
<comment type="subcellular location">
    <subcellularLocation>
        <location evidence="1">Membrane</location>
        <topology evidence="1">Single-pass type I membrane protein</topology>
    </subcellularLocation>
</comment>
<evidence type="ECO:0000259" key="14">
    <source>
        <dbReference type="PROSITE" id="PS50011"/>
    </source>
</evidence>
<keyword evidence="3" id="KW-0808">Transferase</keyword>
<evidence type="ECO:0000256" key="10">
    <source>
        <dbReference type="ARBA" id="ARBA00023136"/>
    </source>
</evidence>
<dbReference type="Gene3D" id="3.30.200.20">
    <property type="entry name" value="Phosphorylase Kinase, domain 1"/>
    <property type="match status" value="1"/>
</dbReference>
<evidence type="ECO:0000256" key="2">
    <source>
        <dbReference type="ARBA" id="ARBA00022614"/>
    </source>
</evidence>
<evidence type="ECO:0000256" key="3">
    <source>
        <dbReference type="ARBA" id="ARBA00022679"/>
    </source>
</evidence>
<evidence type="ECO:0000256" key="6">
    <source>
        <dbReference type="ARBA" id="ARBA00022737"/>
    </source>
</evidence>
<dbReference type="InterPro" id="IPR000719">
    <property type="entry name" value="Prot_kinase_dom"/>
</dbReference>
<evidence type="ECO:0000256" key="8">
    <source>
        <dbReference type="ARBA" id="ARBA00022840"/>
    </source>
</evidence>
<dbReference type="Pfam" id="PF00069">
    <property type="entry name" value="Pkinase"/>
    <property type="match status" value="1"/>
</dbReference>
<dbReference type="PROSITE" id="PS50011">
    <property type="entry name" value="PROTEIN_KINASE_DOM"/>
    <property type="match status" value="1"/>
</dbReference>
<dbReference type="FunFam" id="1.10.510.10:FF:000388">
    <property type="entry name" value="Leucine-rich repeat receptor-like tyrosine-protein kinase PXC3"/>
    <property type="match status" value="1"/>
</dbReference>
<keyword evidence="10 13" id="KW-0472">Membrane</keyword>
<comment type="caution">
    <text evidence="15">The sequence shown here is derived from an EMBL/GenBank/DDBJ whole genome shotgun (WGS) entry which is preliminary data.</text>
</comment>
<proteinExistence type="predicted"/>
<dbReference type="InterPro" id="IPR051824">
    <property type="entry name" value="LRR_Rcpt-Like_S/T_Kinase"/>
</dbReference>
<keyword evidence="6" id="KW-0677">Repeat</keyword>
<keyword evidence="16" id="KW-1185">Reference proteome</keyword>
<dbReference type="PANTHER" id="PTHR48006">
    <property type="entry name" value="LEUCINE-RICH REPEAT-CONTAINING PROTEIN DDB_G0281931-RELATED"/>
    <property type="match status" value="1"/>
</dbReference>
<evidence type="ECO:0000256" key="11">
    <source>
        <dbReference type="ARBA" id="ARBA00023170"/>
    </source>
</evidence>
<keyword evidence="7" id="KW-0547">Nucleotide-binding</keyword>
<protein>
    <recommendedName>
        <fullName evidence="14">Protein kinase domain-containing protein</fullName>
    </recommendedName>
</protein>
<name>A0AAW1Y330_RUBAR</name>
<organism evidence="15 16">
    <name type="scientific">Rubus argutus</name>
    <name type="common">Southern blackberry</name>
    <dbReference type="NCBI Taxonomy" id="59490"/>
    <lineage>
        <taxon>Eukaryota</taxon>
        <taxon>Viridiplantae</taxon>
        <taxon>Streptophyta</taxon>
        <taxon>Embryophyta</taxon>
        <taxon>Tracheophyta</taxon>
        <taxon>Spermatophyta</taxon>
        <taxon>Magnoliopsida</taxon>
        <taxon>eudicotyledons</taxon>
        <taxon>Gunneridae</taxon>
        <taxon>Pentapetalae</taxon>
        <taxon>rosids</taxon>
        <taxon>fabids</taxon>
        <taxon>Rosales</taxon>
        <taxon>Rosaceae</taxon>
        <taxon>Rosoideae</taxon>
        <taxon>Rosoideae incertae sedis</taxon>
        <taxon>Rubus</taxon>
    </lineage>
</organism>
<keyword evidence="5" id="KW-0732">Signal</keyword>
<dbReference type="GO" id="GO:0016020">
    <property type="term" value="C:membrane"/>
    <property type="evidence" value="ECO:0007669"/>
    <property type="project" value="UniProtKB-SubCell"/>
</dbReference>
<evidence type="ECO:0000313" key="16">
    <source>
        <dbReference type="Proteomes" id="UP001457282"/>
    </source>
</evidence>
<dbReference type="GO" id="GO:0005524">
    <property type="term" value="F:ATP binding"/>
    <property type="evidence" value="ECO:0007669"/>
    <property type="project" value="UniProtKB-KW"/>
</dbReference>
<keyword evidence="12" id="KW-0325">Glycoprotein</keyword>
<evidence type="ECO:0000256" key="5">
    <source>
        <dbReference type="ARBA" id="ARBA00022729"/>
    </source>
</evidence>
<evidence type="ECO:0000256" key="13">
    <source>
        <dbReference type="SAM" id="Phobius"/>
    </source>
</evidence>
<dbReference type="AlphaFoldDB" id="A0AAW1Y330"/>